<comment type="caution">
    <text evidence="9">The sequence shown here is derived from an EMBL/GenBank/DDBJ whole genome shotgun (WGS) entry which is preliminary data.</text>
</comment>
<evidence type="ECO:0000256" key="3">
    <source>
        <dbReference type="ARBA" id="ARBA00023136"/>
    </source>
</evidence>
<dbReference type="SUPFAM" id="SSF56935">
    <property type="entry name" value="Porins"/>
    <property type="match status" value="1"/>
</dbReference>
<dbReference type="InterPro" id="IPR036942">
    <property type="entry name" value="Beta-barrel_TonB_sf"/>
</dbReference>
<keyword evidence="3 5" id="KW-0472">Membrane</keyword>
<dbReference type="AlphaFoldDB" id="A0A931IZ20"/>
<comment type="similarity">
    <text evidence="2 5">Belongs to the TonB-dependent receptor family.</text>
</comment>
<protein>
    <submittedName>
        <fullName evidence="9">TonB-dependent receptor</fullName>
    </submittedName>
</protein>
<dbReference type="Pfam" id="PF00593">
    <property type="entry name" value="TonB_dep_Rec_b-barrel"/>
    <property type="match status" value="1"/>
</dbReference>
<dbReference type="Gene3D" id="2.170.130.10">
    <property type="entry name" value="TonB-dependent receptor, plug domain"/>
    <property type="match status" value="1"/>
</dbReference>
<dbReference type="EMBL" id="JAEDAL010000002">
    <property type="protein sequence ID" value="MBH9552608.1"/>
    <property type="molecule type" value="Genomic_DNA"/>
</dbReference>
<dbReference type="InterPro" id="IPR012910">
    <property type="entry name" value="Plug_dom"/>
</dbReference>
<keyword evidence="6" id="KW-0732">Signal</keyword>
<dbReference type="InterPro" id="IPR037066">
    <property type="entry name" value="Plug_dom_sf"/>
</dbReference>
<evidence type="ECO:0000259" key="7">
    <source>
        <dbReference type="Pfam" id="PF00593"/>
    </source>
</evidence>
<gene>
    <name evidence="9" type="ORF">I7X43_07055</name>
</gene>
<evidence type="ECO:0000313" key="9">
    <source>
        <dbReference type="EMBL" id="MBH9552608.1"/>
    </source>
</evidence>
<accession>A0A931IZ20</accession>
<comment type="subcellular location">
    <subcellularLocation>
        <location evidence="1 5">Cell outer membrane</location>
    </subcellularLocation>
</comment>
<keyword evidence="5" id="KW-0798">TonB box</keyword>
<name>A0A931IZ20_9BURK</name>
<dbReference type="Proteomes" id="UP000620139">
    <property type="component" value="Unassembled WGS sequence"/>
</dbReference>
<dbReference type="GO" id="GO:0009279">
    <property type="term" value="C:cell outer membrane"/>
    <property type="evidence" value="ECO:0007669"/>
    <property type="project" value="UniProtKB-SubCell"/>
</dbReference>
<dbReference type="Pfam" id="PF07715">
    <property type="entry name" value="Plug"/>
    <property type="match status" value="1"/>
</dbReference>
<keyword evidence="9" id="KW-0675">Receptor</keyword>
<evidence type="ECO:0000256" key="2">
    <source>
        <dbReference type="ARBA" id="ARBA00009810"/>
    </source>
</evidence>
<evidence type="ECO:0000313" key="10">
    <source>
        <dbReference type="Proteomes" id="UP000620139"/>
    </source>
</evidence>
<dbReference type="RefSeq" id="WP_198100205.1">
    <property type="nucleotide sequence ID" value="NZ_JAEDAL010000002.1"/>
</dbReference>
<evidence type="ECO:0000256" key="5">
    <source>
        <dbReference type="RuleBase" id="RU003357"/>
    </source>
</evidence>
<sequence>MPTLRLTPIAAAASLALLHSLALAQTAPAKKDEPKELEQVVVTGIRASLEASLSAKKKAATNVEVLTAEDVGKMPDKNIADSLARLPGLNMQFGGALAMDEAERIAIRGSSPNLNLTTLNGHALSSGDWHVGDQGSSGRSVGFGLMPSHLIGKAVVYKTGQADITEGGIAGTVDIQFRKPFDMKKGLSAHVSLGVVNATLPGTTDPQGSALLSWSNADRSFGALVQVYREKRHLRRDGQETFSFNNVAANSAAGLANPALVGKRLPGSLNSALFEGVRDREGGALGLQLKPTRNSELNVSAFRSTLKADNYNSSAFALPGTLVNQGANGYLIQNPVIEGDVITKATLVRNPASPATFNVVGMQFDHNQRQGATSLSQFVDVDGRIDVTDRLTLKGRVGTTKGSGVTNAQPSLTFGLLNPARFDYQINTTRPTDYGFSTSTGAPVNLGATNSFSQLSNTGAQVASKDQEQYLHLDGEWRGEWGFFNTLKFGARSAEHTRSYDVVAPRWNAQDRNGAPVSPSPFFSVTGGLLVDRGPVVGGVQQPPIVAPGQLPVPATAYPSDFAAGLNANFPRELFRFDPAQISAFASQFVYWDPVYGKTWTSGYTVKEDNRALYLMGEFESGRLSGNVGLRMAQTKLDSLSYQALPASGANSCAPLAPCAVPDAIVGSVFATYLPQRVQTDRNTGLPSLNLRYDAGGGHIWRASASRTLGRANYNELAGAVSLNNTLLTGSSGNPNLKPITANNADLSYAWYFKPRAYVMAALFSQELKDYVKAGTSQVEYFNTSTNSPSIYTVTSRVGKKASVAGMEAALDMPLGAGFGFGLNGTYVDAQDEDGSPLLGTSKVTKNATLWFENKRFSARLAWNHRSDYAIGFVGNGTNTPNNGVHYYKGSGSISASATWQINDQLSLTLDGNNLNDPVRHTYFITENAPGYWHQSGKQYFLTLRGKL</sequence>
<evidence type="ECO:0000259" key="8">
    <source>
        <dbReference type="Pfam" id="PF07715"/>
    </source>
</evidence>
<organism evidence="9 10">
    <name type="scientific">Inhella gelatinilytica</name>
    <dbReference type="NCBI Taxonomy" id="2795030"/>
    <lineage>
        <taxon>Bacteria</taxon>
        <taxon>Pseudomonadati</taxon>
        <taxon>Pseudomonadota</taxon>
        <taxon>Betaproteobacteria</taxon>
        <taxon>Burkholderiales</taxon>
        <taxon>Sphaerotilaceae</taxon>
        <taxon>Inhella</taxon>
    </lineage>
</organism>
<feature type="chain" id="PRO_5036883032" evidence="6">
    <location>
        <begin position="25"/>
        <end position="948"/>
    </location>
</feature>
<dbReference type="PANTHER" id="PTHR40980:SF3">
    <property type="entry name" value="TONB-DEPENDENT RECEPTOR-LIKE BETA-BARREL DOMAIN-CONTAINING PROTEIN"/>
    <property type="match status" value="1"/>
</dbReference>
<keyword evidence="4" id="KW-0998">Cell outer membrane</keyword>
<dbReference type="InterPro" id="IPR010104">
    <property type="entry name" value="TonB_rcpt_bac"/>
</dbReference>
<dbReference type="Gene3D" id="2.40.170.20">
    <property type="entry name" value="TonB-dependent receptor, beta-barrel domain"/>
    <property type="match status" value="1"/>
</dbReference>
<dbReference type="NCBIfam" id="TIGR01782">
    <property type="entry name" value="TonB-Xanth-Caul"/>
    <property type="match status" value="1"/>
</dbReference>
<reference evidence="9" key="1">
    <citation type="submission" date="2020-12" db="EMBL/GenBank/DDBJ databases">
        <title>The genome sequence of Inhella sp. 4Y17.</title>
        <authorList>
            <person name="Liu Y."/>
        </authorList>
    </citation>
    <scope>NUCLEOTIDE SEQUENCE</scope>
    <source>
        <strain evidence="9">4Y10</strain>
    </source>
</reference>
<evidence type="ECO:0000256" key="1">
    <source>
        <dbReference type="ARBA" id="ARBA00004442"/>
    </source>
</evidence>
<evidence type="ECO:0000256" key="4">
    <source>
        <dbReference type="ARBA" id="ARBA00023237"/>
    </source>
</evidence>
<feature type="signal peptide" evidence="6">
    <location>
        <begin position="1"/>
        <end position="24"/>
    </location>
</feature>
<dbReference type="InterPro" id="IPR000531">
    <property type="entry name" value="Beta-barrel_TonB"/>
</dbReference>
<keyword evidence="10" id="KW-1185">Reference proteome</keyword>
<feature type="domain" description="TonB-dependent receptor plug" evidence="8">
    <location>
        <begin position="56"/>
        <end position="171"/>
    </location>
</feature>
<feature type="domain" description="TonB-dependent receptor-like beta-barrel" evidence="7">
    <location>
        <begin position="429"/>
        <end position="915"/>
    </location>
</feature>
<evidence type="ECO:0000256" key="6">
    <source>
        <dbReference type="SAM" id="SignalP"/>
    </source>
</evidence>
<dbReference type="PANTHER" id="PTHR40980">
    <property type="entry name" value="PLUG DOMAIN-CONTAINING PROTEIN"/>
    <property type="match status" value="1"/>
</dbReference>
<proteinExistence type="inferred from homology"/>